<dbReference type="OrthoDB" id="9801042at2"/>
<dbReference type="EMBL" id="CP021106">
    <property type="protein sequence ID" value="ARO88930.1"/>
    <property type="molecule type" value="Genomic_DNA"/>
</dbReference>
<evidence type="ECO:0000313" key="11">
    <source>
        <dbReference type="EMBL" id="ARO88930.1"/>
    </source>
</evidence>
<dbReference type="PROSITE" id="PS00178">
    <property type="entry name" value="AA_TRNA_LIGASE_I"/>
    <property type="match status" value="1"/>
</dbReference>
<dbReference type="GO" id="GO:0006436">
    <property type="term" value="P:tryptophanyl-tRNA aminoacylation"/>
    <property type="evidence" value="ECO:0007669"/>
    <property type="project" value="UniProtKB-UniRule"/>
</dbReference>
<dbReference type="Proteomes" id="UP000012179">
    <property type="component" value="Chromosome"/>
</dbReference>
<dbReference type="eggNOG" id="COG0180">
    <property type="taxonomic scope" value="Bacteria"/>
</dbReference>
<dbReference type="InterPro" id="IPR014729">
    <property type="entry name" value="Rossmann-like_a/b/a_fold"/>
</dbReference>
<name>A0A1W6SSZ7_9PROT</name>
<keyword evidence="6 10" id="KW-0648">Protein biosynthesis</keyword>
<evidence type="ECO:0000256" key="1">
    <source>
        <dbReference type="ARBA" id="ARBA00005594"/>
    </source>
</evidence>
<keyword evidence="7 10" id="KW-0030">Aminoacyl-tRNA synthetase</keyword>
<comment type="catalytic activity">
    <reaction evidence="8">
        <text>tRNA(Trp) + L-tryptophan + ATP = L-tryptophyl-tRNA(Trp) + AMP + diphosphate + H(+)</text>
        <dbReference type="Rhea" id="RHEA:24080"/>
        <dbReference type="Rhea" id="RHEA-COMP:9671"/>
        <dbReference type="Rhea" id="RHEA-COMP:9705"/>
        <dbReference type="ChEBI" id="CHEBI:15378"/>
        <dbReference type="ChEBI" id="CHEBI:30616"/>
        <dbReference type="ChEBI" id="CHEBI:33019"/>
        <dbReference type="ChEBI" id="CHEBI:57912"/>
        <dbReference type="ChEBI" id="CHEBI:78442"/>
        <dbReference type="ChEBI" id="CHEBI:78535"/>
        <dbReference type="ChEBI" id="CHEBI:456215"/>
        <dbReference type="EC" id="6.1.1.2"/>
    </reaction>
</comment>
<dbReference type="Gene3D" id="1.10.240.10">
    <property type="entry name" value="Tyrosyl-Transfer RNA Synthetase"/>
    <property type="match status" value="1"/>
</dbReference>
<dbReference type="NCBIfam" id="TIGR00233">
    <property type="entry name" value="trpS"/>
    <property type="match status" value="1"/>
</dbReference>
<dbReference type="CDD" id="cd00806">
    <property type="entry name" value="TrpRS_core"/>
    <property type="match status" value="1"/>
</dbReference>
<dbReference type="InterPro" id="IPR002306">
    <property type="entry name" value="Trp-tRNA-ligase"/>
</dbReference>
<keyword evidence="3 10" id="KW-0436">Ligase</keyword>
<dbReference type="PRINTS" id="PR01039">
    <property type="entry name" value="TRNASYNTHTRP"/>
</dbReference>
<reference evidence="11 12" key="1">
    <citation type="journal article" date="2015" name="Int. J. Syst. Evol. Microbiol.">
        <title>Nitrosospira lacus sp. nov., a psychrotolerant, ammonia-oxidizing bacterium from sandy lake sediment.</title>
        <authorList>
            <person name="Urakawa H."/>
            <person name="Garcia J.C."/>
            <person name="Nielsen J.L."/>
            <person name="Le V.Q."/>
            <person name="Kozlowski J.A."/>
            <person name="Stein L.Y."/>
            <person name="Lim C.K."/>
            <person name="Pommerening-Roser A."/>
            <person name="Martens-Habbena W."/>
            <person name="Stahl D.A."/>
            <person name="Klotz M.G."/>
        </authorList>
    </citation>
    <scope>NUCLEOTIDE SEQUENCE [LARGE SCALE GENOMIC DNA]</scope>
    <source>
        <strain evidence="11 12">APG3</strain>
    </source>
</reference>
<gene>
    <name evidence="11" type="ORF">EBAPG3_014785</name>
</gene>
<evidence type="ECO:0000313" key="12">
    <source>
        <dbReference type="Proteomes" id="UP000012179"/>
    </source>
</evidence>
<dbReference type="FunFam" id="1.10.240.10:FF:000005">
    <property type="entry name" value="Tryptophan--tRNA ligase"/>
    <property type="match status" value="1"/>
</dbReference>
<dbReference type="GO" id="GO:0004830">
    <property type="term" value="F:tryptophan-tRNA ligase activity"/>
    <property type="evidence" value="ECO:0007669"/>
    <property type="project" value="UniProtKB-UniRule"/>
</dbReference>
<accession>A0A1W6SSZ7</accession>
<dbReference type="Pfam" id="PF00579">
    <property type="entry name" value="tRNA-synt_1b"/>
    <property type="match status" value="2"/>
</dbReference>
<evidence type="ECO:0000256" key="8">
    <source>
        <dbReference type="ARBA" id="ARBA00049929"/>
    </source>
</evidence>
<evidence type="ECO:0000256" key="10">
    <source>
        <dbReference type="RuleBase" id="RU363036"/>
    </source>
</evidence>
<sequence length="400" mass="45504">MFADRVLSGMRPTGGLHLGHYHGVLKNWVELQHQFECLFFVADWHALTTHYDTPEVIEQHVWDMVIDWLAAGVDPAQATLFIQSRVPAHAELHVLLSMITPLGWLERVPSYKDQQEKLSEKDLSTYGFLGYPLLQSADILIYRATRVPVGEDQAPHIEFTREITRRFNHIFGKEAGFQEKAELAIKKLGSKKSRVYRELRNRYQEQGDDGALAAAKSLLEEQQNLSMGDQERLFGYLEGGGKMILSEPEVMLTPASKMPGLDGQKMSKSYNNTINLREDEASVIKKIRTMPTDPARVRRSDPGDPAKCPLWQFHLVYSNAETKEWVQRGCTTAGIGCLECKQPVIDAILAEQKPMHERARMYEEDPTLVRNIIADGCERADKLAQETMRDVREAMGLNYF</sequence>
<dbReference type="PANTHER" id="PTHR43766">
    <property type="entry name" value="TRYPTOPHAN--TRNA LIGASE, MITOCHONDRIAL"/>
    <property type="match status" value="1"/>
</dbReference>
<dbReference type="SUPFAM" id="SSF52374">
    <property type="entry name" value="Nucleotidylyl transferase"/>
    <property type="match status" value="1"/>
</dbReference>
<evidence type="ECO:0000256" key="9">
    <source>
        <dbReference type="NCBIfam" id="TIGR00233"/>
    </source>
</evidence>
<dbReference type="InterPro" id="IPR050203">
    <property type="entry name" value="Trp-tRNA_synthetase"/>
</dbReference>
<evidence type="ECO:0000256" key="2">
    <source>
        <dbReference type="ARBA" id="ARBA00013161"/>
    </source>
</evidence>
<keyword evidence="4 10" id="KW-0547">Nucleotide-binding</keyword>
<evidence type="ECO:0000256" key="6">
    <source>
        <dbReference type="ARBA" id="ARBA00022917"/>
    </source>
</evidence>
<dbReference type="InterPro" id="IPR001412">
    <property type="entry name" value="aa-tRNA-synth_I_CS"/>
</dbReference>
<protein>
    <recommendedName>
        <fullName evidence="2 9">Tryptophan--tRNA ligase</fullName>
        <ecNumber evidence="2 9">6.1.1.2</ecNumber>
    </recommendedName>
</protein>
<keyword evidence="12" id="KW-1185">Reference proteome</keyword>
<dbReference type="NCBIfam" id="NF008922">
    <property type="entry name" value="PRK12283.1"/>
    <property type="match status" value="1"/>
</dbReference>
<dbReference type="RefSeq" id="WP_004174324.1">
    <property type="nucleotide sequence ID" value="NZ_CP021106.3"/>
</dbReference>
<dbReference type="KEGG" id="nlc:EBAPG3_014785"/>
<evidence type="ECO:0000256" key="4">
    <source>
        <dbReference type="ARBA" id="ARBA00022741"/>
    </source>
</evidence>
<organism evidence="11 12">
    <name type="scientific">Nitrosospira lacus</name>
    <dbReference type="NCBI Taxonomy" id="1288494"/>
    <lineage>
        <taxon>Bacteria</taxon>
        <taxon>Pseudomonadati</taxon>
        <taxon>Pseudomonadota</taxon>
        <taxon>Betaproteobacteria</taxon>
        <taxon>Nitrosomonadales</taxon>
        <taxon>Nitrosomonadaceae</taxon>
        <taxon>Nitrosospira</taxon>
    </lineage>
</organism>
<dbReference type="GO" id="GO:0005524">
    <property type="term" value="F:ATP binding"/>
    <property type="evidence" value="ECO:0007669"/>
    <property type="project" value="UniProtKB-KW"/>
</dbReference>
<dbReference type="Gene3D" id="3.40.50.620">
    <property type="entry name" value="HUPs"/>
    <property type="match status" value="1"/>
</dbReference>
<evidence type="ECO:0000256" key="3">
    <source>
        <dbReference type="ARBA" id="ARBA00022598"/>
    </source>
</evidence>
<dbReference type="AlphaFoldDB" id="A0A1W6SSZ7"/>
<dbReference type="PANTHER" id="PTHR43766:SF1">
    <property type="entry name" value="TRYPTOPHAN--TRNA LIGASE, MITOCHONDRIAL"/>
    <property type="match status" value="1"/>
</dbReference>
<proteinExistence type="inferred from homology"/>
<dbReference type="GO" id="GO:0005829">
    <property type="term" value="C:cytosol"/>
    <property type="evidence" value="ECO:0007669"/>
    <property type="project" value="TreeGrafter"/>
</dbReference>
<dbReference type="EC" id="6.1.1.2" evidence="2 9"/>
<evidence type="ECO:0000256" key="7">
    <source>
        <dbReference type="ARBA" id="ARBA00023146"/>
    </source>
</evidence>
<evidence type="ECO:0000256" key="5">
    <source>
        <dbReference type="ARBA" id="ARBA00022840"/>
    </source>
</evidence>
<dbReference type="InterPro" id="IPR002305">
    <property type="entry name" value="aa-tRNA-synth_Ic"/>
</dbReference>
<keyword evidence="5 10" id="KW-0067">ATP-binding</keyword>
<comment type="similarity">
    <text evidence="1 10">Belongs to the class-I aminoacyl-tRNA synthetase family.</text>
</comment>